<keyword evidence="2" id="KW-1185">Reference proteome</keyword>
<accession>A0A7L5DYJ1</accession>
<gene>
    <name evidence="1" type="ORF">HH216_23440</name>
</gene>
<dbReference type="RefSeq" id="WP_169553066.1">
    <property type="nucleotide sequence ID" value="NZ_CP051677.1"/>
</dbReference>
<dbReference type="KEGG" id="srho:HH216_23440"/>
<sequence>MQLYYQEITKEEAVEITGGNWLVQFVARVVDTLCDLSDDLQTNGSNRPYQQYE</sequence>
<protein>
    <submittedName>
        <fullName evidence="1">Uncharacterized protein</fullName>
    </submittedName>
</protein>
<reference evidence="1 2" key="1">
    <citation type="submission" date="2020-04" db="EMBL/GenBank/DDBJ databases">
        <title>Genome sequencing of novel species.</title>
        <authorList>
            <person name="Heo J."/>
            <person name="Kim S.-J."/>
            <person name="Kim J.-S."/>
            <person name="Hong S.-B."/>
            <person name="Kwon S.-W."/>
        </authorList>
    </citation>
    <scope>NUCLEOTIDE SEQUENCE [LARGE SCALE GENOMIC DNA]</scope>
    <source>
        <strain evidence="1 2">CJU-R4</strain>
    </source>
</reference>
<dbReference type="EMBL" id="CP051677">
    <property type="protein sequence ID" value="QJD81047.1"/>
    <property type="molecule type" value="Genomic_DNA"/>
</dbReference>
<proteinExistence type="predicted"/>
<evidence type="ECO:0000313" key="1">
    <source>
        <dbReference type="EMBL" id="QJD81047.1"/>
    </source>
</evidence>
<organism evidence="1 2">
    <name type="scientific">Spirosoma rhododendri</name>
    <dbReference type="NCBI Taxonomy" id="2728024"/>
    <lineage>
        <taxon>Bacteria</taxon>
        <taxon>Pseudomonadati</taxon>
        <taxon>Bacteroidota</taxon>
        <taxon>Cytophagia</taxon>
        <taxon>Cytophagales</taxon>
        <taxon>Cytophagaceae</taxon>
        <taxon>Spirosoma</taxon>
    </lineage>
</organism>
<dbReference type="AlphaFoldDB" id="A0A7L5DYJ1"/>
<name>A0A7L5DYJ1_9BACT</name>
<evidence type="ECO:0000313" key="2">
    <source>
        <dbReference type="Proteomes" id="UP000501128"/>
    </source>
</evidence>
<dbReference type="Proteomes" id="UP000501128">
    <property type="component" value="Chromosome"/>
</dbReference>